<dbReference type="EMBL" id="KP795663">
    <property type="protein sequence ID" value="AKN39778.1"/>
    <property type="molecule type" value="Genomic_DNA"/>
</dbReference>
<evidence type="ECO:0000313" key="2">
    <source>
        <dbReference type="EMBL" id="AKN35944.1"/>
    </source>
</evidence>
<evidence type="ECO:0000313" key="3">
    <source>
        <dbReference type="EMBL" id="AKN36010.1"/>
    </source>
</evidence>
<keyword evidence="1" id="KW-1133">Transmembrane helix</keyword>
<sequence length="104" mass="11951">MINKLKKISRNRSLIACESISCPAANFPDFPQNLDDKNVLCFCENCYRWATVDKYKKSASKLWLCAECYFAFNEVRVTRAYQVGLAIVLMTLCLAISTILYSKY</sequence>
<name>A0A0H3ZJC3_VIBSP</name>
<protein>
    <submittedName>
        <fullName evidence="3">Uncharacterized protein</fullName>
    </submittedName>
</protein>
<reference evidence="3" key="1">
    <citation type="journal article" date="2015" name="MBio">
        <title>Eco-Evolutionary Dynamics of Episomes among Ecologically Cohesive Bacterial Populations.</title>
        <authorList>
            <person name="Xue H."/>
            <person name="Cordero O.X."/>
            <person name="Camas F.M."/>
            <person name="Trimble W."/>
            <person name="Meyer F."/>
            <person name="Guglielmini J."/>
            <person name="Rocha E.P."/>
            <person name="Polz M.F."/>
        </authorList>
    </citation>
    <scope>NUCLEOTIDE SEQUENCE</scope>
    <source>
        <strain evidence="2">5S_118</strain>
        <strain evidence="3">5S_122</strain>
        <strain evidence="4">5S_268</strain>
        <strain evidence="5">ZS_101</strain>
    </source>
</reference>
<keyword evidence="1" id="KW-0812">Transmembrane</keyword>
<dbReference type="EMBL" id="KP795585">
    <property type="protein sequence ID" value="AKN38459.1"/>
    <property type="molecule type" value="Genomic_DNA"/>
</dbReference>
<organism evidence="3">
    <name type="scientific">Vibrio splendidus</name>
    <dbReference type="NCBI Taxonomy" id="29497"/>
    <lineage>
        <taxon>Bacteria</taxon>
        <taxon>Pseudomonadati</taxon>
        <taxon>Pseudomonadota</taxon>
        <taxon>Gammaproteobacteria</taxon>
        <taxon>Vibrionales</taxon>
        <taxon>Vibrionaceae</taxon>
        <taxon>Vibrio</taxon>
    </lineage>
</organism>
<feature type="transmembrane region" description="Helical" evidence="1">
    <location>
        <begin position="80"/>
        <end position="101"/>
    </location>
</feature>
<keyword evidence="1" id="KW-0472">Membrane</keyword>
<dbReference type="EMBL" id="KP795461">
    <property type="protein sequence ID" value="AKN36010.1"/>
    <property type="molecule type" value="Genomic_DNA"/>
</dbReference>
<dbReference type="EMBL" id="KP795459">
    <property type="protein sequence ID" value="AKN35944.1"/>
    <property type="molecule type" value="Genomic_DNA"/>
</dbReference>
<evidence type="ECO:0000256" key="1">
    <source>
        <dbReference type="SAM" id="Phobius"/>
    </source>
</evidence>
<accession>A0A0H3ZJC3</accession>
<proteinExistence type="predicted"/>
<evidence type="ECO:0000313" key="4">
    <source>
        <dbReference type="EMBL" id="AKN38459.1"/>
    </source>
</evidence>
<evidence type="ECO:0000313" key="5">
    <source>
        <dbReference type="EMBL" id="AKN39778.1"/>
    </source>
</evidence>
<dbReference type="AlphaFoldDB" id="A0A0H3ZJC3"/>